<sequence>MRDAEYREWLGKRRWKGAPLEKKAKDNRVRRCGRAERGLKGIGFAQTTLEAVHADGQWDALLTRLAELRKAPDADPSAVLSVVPQANEPARQLTNMIAAVRQYGYFLDGRDPNYGTGAGEQEGTDEGEDEPPLYIVSNLYGIEDGLAGFIERKEWTLPDDRGSDLNKMVRAMQPGDIVALRDYLPNQRDLPFPSQGKRVSAMRFRAIGKVTHQRGDGIGVDVDWQVLPEPRMWYFYTYPRAIWRPPVDREFGLRLREFLLEGVAQDYDWFIQKWWPKAGDLKLDTAALAELRRMFLEKHPDFQTFATSASFEVGEGGYKSALVERTRSLMQDHAGADDAALGAALIDLASGKGGLLSNLLDWRTAKLAAEVRRDNPGVMERATGAMARSDDGIAGVAAWVEEIWPMLEAAAAQKPYAESRTIPTMIRALVDPAGMFGIRSTPTDNAAKMLLGRWAFAGQPLSAEDLAGAVALAEGIMAEMRAWGWEPRDYWDVQSFLWETCQKRLPMTGEPEVPSDATEQERAMPEPTNLILYGPPGTGKTFTTAREAVLLCDGDAPEDRAELMARYNKLRAEKRIEFVTFHQNFSYEDFVEGLRPKTDSGDEASDGGAGFRLEAESGIFRGICALSEQATKRETVKAGSGNAITAAAAPIDLERRNFWKMGLGEIGQEDDVYEDAIANGYIALGWGGDLDWSDPAFTDKDAIKARWLDERPAETQPSNWTQLHPFRNLMAVGDIVIIPYGNSAFRAIGLVTGDYYFVREAHGYYAHRRSVRWLLVLDEPLPRDTIVEVNFTMRTLYAIGSRLINKAALSRLIGSPEVAATATPEDGGTDQFVLIIDEINRANISKVFGELITLIEPDKRLGMANALTVRLPYSKREFGVPANLHIIGTMNTADRSIALLDTALRRRFRFKELAPDTSVPAFLAAQSDTKVPLVQVLNAINQRIEYLIDRDHRIGHAFFIGCRTRTDVDVVMRDKVIPLLQEYFFEDWSRIAAVVGRGFIEETTLPPPPGFEGHDTKPSWSVRETFPANAFDVLLGKAPAPTDEPDSDTEEGGTEAG</sequence>
<dbReference type="RefSeq" id="WP_218033306.1">
    <property type="nucleotide sequence ID" value="NZ_BJYR01000028.1"/>
</dbReference>
<evidence type="ECO:0000313" key="4">
    <source>
        <dbReference type="Proteomes" id="UP000321464"/>
    </source>
</evidence>
<feature type="region of interest" description="Disordered" evidence="1">
    <location>
        <begin position="111"/>
        <end position="130"/>
    </location>
</feature>
<dbReference type="Proteomes" id="UP000321464">
    <property type="component" value="Unassembled WGS sequence"/>
</dbReference>
<evidence type="ECO:0000259" key="2">
    <source>
        <dbReference type="SMART" id="SM00382"/>
    </source>
</evidence>
<feature type="compositionally biased region" description="Acidic residues" evidence="1">
    <location>
        <begin position="1043"/>
        <end position="1057"/>
    </location>
</feature>
<dbReference type="GO" id="GO:0005524">
    <property type="term" value="F:ATP binding"/>
    <property type="evidence" value="ECO:0007669"/>
    <property type="project" value="InterPro"/>
</dbReference>
<reference evidence="3 4" key="1">
    <citation type="submission" date="2019-07" db="EMBL/GenBank/DDBJ databases">
        <title>Whole genome shotgun sequence of Novosphingobium sediminis NBRC 106119.</title>
        <authorList>
            <person name="Hosoyama A."/>
            <person name="Uohara A."/>
            <person name="Ohji S."/>
            <person name="Ichikawa N."/>
        </authorList>
    </citation>
    <scope>NUCLEOTIDE SEQUENCE [LARGE SCALE GENOMIC DNA]</scope>
    <source>
        <strain evidence="3 4">NBRC 106119</strain>
    </source>
</reference>
<dbReference type="Gene3D" id="3.40.50.300">
    <property type="entry name" value="P-loop containing nucleotide triphosphate hydrolases"/>
    <property type="match status" value="2"/>
</dbReference>
<feature type="domain" description="AAA+ ATPase" evidence="2">
    <location>
        <begin position="526"/>
        <end position="918"/>
    </location>
</feature>
<gene>
    <name evidence="3" type="ORF">NSE01_36990</name>
</gene>
<dbReference type="InterPro" id="IPR052934">
    <property type="entry name" value="Methyl-DNA_Rec/Restrict_Enz"/>
</dbReference>
<dbReference type="PANTHER" id="PTHR37291">
    <property type="entry name" value="5-METHYLCYTOSINE-SPECIFIC RESTRICTION ENZYME B"/>
    <property type="match status" value="1"/>
</dbReference>
<keyword evidence="4" id="KW-1185">Reference proteome</keyword>
<protein>
    <recommendedName>
        <fullName evidence="2">AAA+ ATPase domain-containing protein</fullName>
    </recommendedName>
</protein>
<dbReference type="EMBL" id="BJYR01000028">
    <property type="protein sequence ID" value="GEO01867.1"/>
    <property type="molecule type" value="Genomic_DNA"/>
</dbReference>
<evidence type="ECO:0000256" key="1">
    <source>
        <dbReference type="SAM" id="MobiDB-lite"/>
    </source>
</evidence>
<dbReference type="Pfam" id="PF07728">
    <property type="entry name" value="AAA_5"/>
    <property type="match status" value="1"/>
</dbReference>
<feature type="region of interest" description="Disordered" evidence="1">
    <location>
        <begin position="1036"/>
        <end position="1057"/>
    </location>
</feature>
<dbReference type="InterPro" id="IPR003593">
    <property type="entry name" value="AAA+_ATPase"/>
</dbReference>
<dbReference type="PANTHER" id="PTHR37291:SF1">
    <property type="entry name" value="TYPE IV METHYL-DIRECTED RESTRICTION ENZYME ECOKMCRB SUBUNIT"/>
    <property type="match status" value="1"/>
</dbReference>
<name>A0A512AQM0_9SPHN</name>
<dbReference type="InterPro" id="IPR027417">
    <property type="entry name" value="P-loop_NTPase"/>
</dbReference>
<evidence type="ECO:0000313" key="3">
    <source>
        <dbReference type="EMBL" id="GEO01867.1"/>
    </source>
</evidence>
<dbReference type="SMART" id="SM00382">
    <property type="entry name" value="AAA"/>
    <property type="match status" value="1"/>
</dbReference>
<accession>A0A512AQM0</accession>
<dbReference type="AlphaFoldDB" id="A0A512AQM0"/>
<dbReference type="GO" id="GO:0016887">
    <property type="term" value="F:ATP hydrolysis activity"/>
    <property type="evidence" value="ECO:0007669"/>
    <property type="project" value="InterPro"/>
</dbReference>
<dbReference type="SUPFAM" id="SSF52540">
    <property type="entry name" value="P-loop containing nucleoside triphosphate hydrolases"/>
    <property type="match status" value="1"/>
</dbReference>
<proteinExistence type="predicted"/>
<organism evidence="3 4">
    <name type="scientific">Novosphingobium sediminis</name>
    <dbReference type="NCBI Taxonomy" id="707214"/>
    <lineage>
        <taxon>Bacteria</taxon>
        <taxon>Pseudomonadati</taxon>
        <taxon>Pseudomonadota</taxon>
        <taxon>Alphaproteobacteria</taxon>
        <taxon>Sphingomonadales</taxon>
        <taxon>Sphingomonadaceae</taxon>
        <taxon>Novosphingobium</taxon>
    </lineage>
</organism>
<dbReference type="InterPro" id="IPR011704">
    <property type="entry name" value="ATPase_dyneun-rel_AAA"/>
</dbReference>
<comment type="caution">
    <text evidence="3">The sequence shown here is derived from an EMBL/GenBank/DDBJ whole genome shotgun (WGS) entry which is preliminary data.</text>
</comment>